<accession>A0AAW6TDY8</accession>
<protein>
    <submittedName>
        <fullName evidence="1">Uncharacterized protein</fullName>
    </submittedName>
</protein>
<dbReference type="AlphaFoldDB" id="A0AAW6TDY8"/>
<proteinExistence type="predicted"/>
<dbReference type="EMBL" id="SSCJ01000003">
    <property type="protein sequence ID" value="MDI4509536.1"/>
    <property type="molecule type" value="Genomic_DNA"/>
</dbReference>
<evidence type="ECO:0000313" key="1">
    <source>
        <dbReference type="EMBL" id="MDI4509536.1"/>
    </source>
</evidence>
<gene>
    <name evidence="1" type="ORF">E6P75_04835</name>
</gene>
<organism evidence="1">
    <name type="scientific">Faucicola osloensis</name>
    <name type="common">Moraxella osloensis</name>
    <dbReference type="NCBI Taxonomy" id="34062"/>
    <lineage>
        <taxon>Bacteria</taxon>
        <taxon>Pseudomonadati</taxon>
        <taxon>Pseudomonadota</taxon>
        <taxon>Gammaproteobacteria</taxon>
        <taxon>Moraxellales</taxon>
        <taxon>Moraxellaceae</taxon>
        <taxon>Faucicola</taxon>
    </lineage>
</organism>
<sequence length="130" mass="15640">MFELKGAAKFCDEIDENLLITFSPYDAHIDLHECYINPNGDEFSLYNVIAINDENEFIWEVLEHNKKFQILKMTYPTDFHLVENFAFEYLPSFLEIEEGQKELEKTIYWCRSLEEFQKILESKQKQNEIR</sequence>
<reference evidence="1" key="1">
    <citation type="submission" date="2019-04" db="EMBL/GenBank/DDBJ databases">
        <title>Moraxella osloensis CCUG 73412, isolated from corneal scrapings as causative agent of keratitis.</title>
        <authorList>
            <person name="Connolly G."/>
            <person name="Jaen-Luchoro D."/>
            <person name="Pinyeiro-Iglesias B."/>
            <person name="Curry A."/>
            <person name="Knowles S."/>
            <person name="Moore E.R.B."/>
        </authorList>
    </citation>
    <scope>NUCLEOTIDE SEQUENCE</scope>
    <source>
        <strain evidence="1">CCUG 73412</strain>
    </source>
</reference>
<comment type="caution">
    <text evidence="1">The sequence shown here is derived from an EMBL/GenBank/DDBJ whole genome shotgun (WGS) entry which is preliminary data.</text>
</comment>
<name>A0AAW6TDY8_FAUOS</name>